<feature type="transmembrane region" description="Helical" evidence="8">
    <location>
        <begin position="229"/>
        <end position="251"/>
    </location>
</feature>
<feature type="transmembrane region" description="Helical" evidence="8">
    <location>
        <begin position="89"/>
        <end position="109"/>
    </location>
</feature>
<dbReference type="AlphaFoldDB" id="A0A7S0SXL2"/>
<evidence type="ECO:0000256" key="3">
    <source>
        <dbReference type="ARBA" id="ARBA00022428"/>
    </source>
</evidence>
<evidence type="ECO:0000256" key="8">
    <source>
        <dbReference type="SAM" id="Phobius"/>
    </source>
</evidence>
<keyword evidence="5 8" id="KW-0812">Transmembrane</keyword>
<feature type="transmembrane region" description="Helical" evidence="8">
    <location>
        <begin position="201"/>
        <end position="223"/>
    </location>
</feature>
<evidence type="ECO:0000256" key="6">
    <source>
        <dbReference type="ARBA" id="ARBA00022989"/>
    </source>
</evidence>
<organism evidence="9">
    <name type="scientific">Chromulina nebulosa</name>
    <dbReference type="NCBI Taxonomy" id="96789"/>
    <lineage>
        <taxon>Eukaryota</taxon>
        <taxon>Sar</taxon>
        <taxon>Stramenopiles</taxon>
        <taxon>Ochrophyta</taxon>
        <taxon>Chrysophyceae</taxon>
        <taxon>Chromulinales</taxon>
        <taxon>Chromulinaceae</taxon>
        <taxon>Chromulina</taxon>
    </lineage>
</organism>
<dbReference type="InterPro" id="IPR000537">
    <property type="entry name" value="UbiA_prenyltransferase"/>
</dbReference>
<dbReference type="EMBL" id="HBFD01004070">
    <property type="protein sequence ID" value="CAD8718064.1"/>
    <property type="molecule type" value="Transcribed_RNA"/>
</dbReference>
<dbReference type="GO" id="GO:0009234">
    <property type="term" value="P:menaquinone biosynthetic process"/>
    <property type="evidence" value="ECO:0007669"/>
    <property type="project" value="UniProtKB-UniPathway"/>
</dbReference>
<feature type="transmembrane region" description="Helical" evidence="8">
    <location>
        <begin position="145"/>
        <end position="165"/>
    </location>
</feature>
<keyword evidence="7 8" id="KW-0472">Membrane</keyword>
<dbReference type="UniPathway" id="UPA00079"/>
<dbReference type="PANTHER" id="PTHR13929:SF0">
    <property type="entry name" value="UBIA PRENYLTRANSFERASE DOMAIN-CONTAINING PROTEIN 1"/>
    <property type="match status" value="1"/>
</dbReference>
<evidence type="ECO:0000256" key="7">
    <source>
        <dbReference type="ARBA" id="ARBA00023136"/>
    </source>
</evidence>
<dbReference type="Pfam" id="PF01040">
    <property type="entry name" value="UbiA"/>
    <property type="match status" value="1"/>
</dbReference>
<keyword evidence="3" id="KW-0474">Menaquinone biosynthesis</keyword>
<evidence type="ECO:0000256" key="4">
    <source>
        <dbReference type="ARBA" id="ARBA00022679"/>
    </source>
</evidence>
<proteinExistence type="predicted"/>
<evidence type="ECO:0000256" key="5">
    <source>
        <dbReference type="ARBA" id="ARBA00022692"/>
    </source>
</evidence>
<dbReference type="PANTHER" id="PTHR13929">
    <property type="entry name" value="1,4-DIHYDROXY-2-NAPHTHOATE OCTAPRENYLTRANSFERASE"/>
    <property type="match status" value="1"/>
</dbReference>
<comment type="pathway">
    <text evidence="2">Quinol/quinone metabolism; menaquinone biosynthesis.</text>
</comment>
<dbReference type="InterPro" id="IPR044878">
    <property type="entry name" value="UbiA_sf"/>
</dbReference>
<dbReference type="Gene3D" id="1.10.357.140">
    <property type="entry name" value="UbiA prenyltransferase"/>
    <property type="match status" value="1"/>
</dbReference>
<dbReference type="GO" id="GO:0004659">
    <property type="term" value="F:prenyltransferase activity"/>
    <property type="evidence" value="ECO:0007669"/>
    <property type="project" value="InterPro"/>
</dbReference>
<reference evidence="9" key="1">
    <citation type="submission" date="2021-01" db="EMBL/GenBank/DDBJ databases">
        <authorList>
            <person name="Corre E."/>
            <person name="Pelletier E."/>
            <person name="Niang G."/>
            <person name="Scheremetjew M."/>
            <person name="Finn R."/>
            <person name="Kale V."/>
            <person name="Holt S."/>
            <person name="Cochrane G."/>
            <person name="Meng A."/>
            <person name="Brown T."/>
            <person name="Cohen L."/>
        </authorList>
    </citation>
    <scope>NUCLEOTIDE SEQUENCE</scope>
    <source>
        <strain evidence="9">UTEXLB2642</strain>
    </source>
</reference>
<feature type="transmembrane region" description="Helical" evidence="8">
    <location>
        <begin position="272"/>
        <end position="295"/>
    </location>
</feature>
<evidence type="ECO:0000313" key="9">
    <source>
        <dbReference type="EMBL" id="CAD8718064.1"/>
    </source>
</evidence>
<dbReference type="GO" id="GO:0016020">
    <property type="term" value="C:membrane"/>
    <property type="evidence" value="ECO:0007669"/>
    <property type="project" value="UniProtKB-SubCell"/>
</dbReference>
<sequence>MTIKQQLEEYVLATRPWSFTAAIVPIIITAAVCKKSLFSIEFIRAMCMGITIQAGANLTNTYFDFINGVDSKINGEKTLVERKVSCTEVLVLSLICYLSGLFCILPYLITSKNLSLPVIFMVGVALAYFYTANPIGLKYKALGDVTIFLCFGPLLMQCTSILLVGSTTDDLYLYSIPVGLLTEEILHVNNARDIKADSLSGAITLATIVGPDISYLIFLALLIGSYLSIIIIGLIYHWGCLAALFTIPLALSLDKHYREGKMVDLPAETAQLHLPFGIILALGIALTESGLIALIQ</sequence>
<evidence type="ECO:0000256" key="2">
    <source>
        <dbReference type="ARBA" id="ARBA00004863"/>
    </source>
</evidence>
<dbReference type="CDD" id="cd13962">
    <property type="entry name" value="PT_UbiA_UBIAD1"/>
    <property type="match status" value="1"/>
</dbReference>
<comment type="subcellular location">
    <subcellularLocation>
        <location evidence="1">Membrane</location>
        <topology evidence="1">Multi-pass membrane protein</topology>
    </subcellularLocation>
</comment>
<dbReference type="GO" id="GO:0042371">
    <property type="term" value="P:vitamin K biosynthetic process"/>
    <property type="evidence" value="ECO:0007669"/>
    <property type="project" value="TreeGrafter"/>
</dbReference>
<accession>A0A7S0SXL2</accession>
<gene>
    <name evidence="9" type="ORF">CNEB1095_LOCUS2653</name>
</gene>
<name>A0A7S0SXL2_9STRA</name>
<keyword evidence="4" id="KW-0808">Transferase</keyword>
<evidence type="ECO:0008006" key="10">
    <source>
        <dbReference type="Google" id="ProtNLM"/>
    </source>
</evidence>
<dbReference type="InterPro" id="IPR026046">
    <property type="entry name" value="UBIAD1"/>
</dbReference>
<protein>
    <recommendedName>
        <fullName evidence="10">1,4-dihydroxy-2-naphthoate octaprenyltransferase</fullName>
    </recommendedName>
</protein>
<keyword evidence="6 8" id="KW-1133">Transmembrane helix</keyword>
<dbReference type="PIRSF" id="PIRSF005355">
    <property type="entry name" value="UBIAD1"/>
    <property type="match status" value="1"/>
</dbReference>
<evidence type="ECO:0000256" key="1">
    <source>
        <dbReference type="ARBA" id="ARBA00004141"/>
    </source>
</evidence>
<feature type="transmembrane region" description="Helical" evidence="8">
    <location>
        <begin position="115"/>
        <end position="133"/>
    </location>
</feature>